<dbReference type="AlphaFoldDB" id="A0AAE1ML15"/>
<evidence type="ECO:0000313" key="2">
    <source>
        <dbReference type="EMBL" id="KAK4268480.1"/>
    </source>
</evidence>
<evidence type="ECO:0000256" key="1">
    <source>
        <dbReference type="SAM" id="MobiDB-lite"/>
    </source>
</evidence>
<accession>A0AAE1ML15</accession>
<organism evidence="2 3">
    <name type="scientific">Acacia crassicarpa</name>
    <name type="common">northern wattle</name>
    <dbReference type="NCBI Taxonomy" id="499986"/>
    <lineage>
        <taxon>Eukaryota</taxon>
        <taxon>Viridiplantae</taxon>
        <taxon>Streptophyta</taxon>
        <taxon>Embryophyta</taxon>
        <taxon>Tracheophyta</taxon>
        <taxon>Spermatophyta</taxon>
        <taxon>Magnoliopsida</taxon>
        <taxon>eudicotyledons</taxon>
        <taxon>Gunneridae</taxon>
        <taxon>Pentapetalae</taxon>
        <taxon>rosids</taxon>
        <taxon>fabids</taxon>
        <taxon>Fabales</taxon>
        <taxon>Fabaceae</taxon>
        <taxon>Caesalpinioideae</taxon>
        <taxon>mimosoid clade</taxon>
        <taxon>Acacieae</taxon>
        <taxon>Acacia</taxon>
    </lineage>
</organism>
<comment type="caution">
    <text evidence="2">The sequence shown here is derived from an EMBL/GenBank/DDBJ whole genome shotgun (WGS) entry which is preliminary data.</text>
</comment>
<gene>
    <name evidence="2" type="ORF">QN277_025134</name>
</gene>
<reference evidence="2" key="1">
    <citation type="submission" date="2023-10" db="EMBL/GenBank/DDBJ databases">
        <title>Chromosome-level genome of the transformable northern wattle, Acacia crassicarpa.</title>
        <authorList>
            <person name="Massaro I."/>
            <person name="Sinha N.R."/>
            <person name="Poethig S."/>
            <person name="Leichty A.R."/>
        </authorList>
    </citation>
    <scope>NUCLEOTIDE SEQUENCE</scope>
    <source>
        <strain evidence="2">Acra3RX</strain>
        <tissue evidence="2">Leaf</tissue>
    </source>
</reference>
<dbReference type="EMBL" id="JAWXYG010000007">
    <property type="protein sequence ID" value="KAK4268480.1"/>
    <property type="molecule type" value="Genomic_DNA"/>
</dbReference>
<protein>
    <submittedName>
        <fullName evidence="2">Uncharacterized protein</fullName>
    </submittedName>
</protein>
<proteinExistence type="predicted"/>
<evidence type="ECO:0000313" key="3">
    <source>
        <dbReference type="Proteomes" id="UP001293593"/>
    </source>
</evidence>
<feature type="region of interest" description="Disordered" evidence="1">
    <location>
        <begin position="1"/>
        <end position="20"/>
    </location>
</feature>
<sequence>MFNRPLSFPSKRRVKFSHQPPHSRLLGFSAQCLISHSRKPTVESDKNFRLPAALLVVAPLSTTPHQH</sequence>
<name>A0AAE1ML15_9FABA</name>
<keyword evidence="3" id="KW-1185">Reference proteome</keyword>
<dbReference type="Proteomes" id="UP001293593">
    <property type="component" value="Unassembled WGS sequence"/>
</dbReference>